<feature type="region of interest" description="Disordered" evidence="1">
    <location>
        <begin position="52"/>
        <end position="80"/>
    </location>
</feature>
<accession>A0AAG5DAP7</accession>
<evidence type="ECO:0000313" key="3">
    <source>
        <dbReference type="Proteomes" id="UP000075880"/>
    </source>
</evidence>
<feature type="region of interest" description="Disordered" evidence="1">
    <location>
        <begin position="1"/>
        <end position="26"/>
    </location>
</feature>
<dbReference type="Proteomes" id="UP000075880">
    <property type="component" value="Unassembled WGS sequence"/>
</dbReference>
<protein>
    <submittedName>
        <fullName evidence="2">Uncharacterized protein</fullName>
    </submittedName>
</protein>
<name>A0AAG5DAP7_ANOAO</name>
<keyword evidence="3" id="KW-1185">Reference proteome</keyword>
<proteinExistence type="predicted"/>
<sequence length="80" mass="9180">MLGCDGRTTEGSKGHRNPGKPDKETDETIFQGCISWRNKSYEKMSRCGCSKKSVTEIKKHRKKKRHEKGKQTGKIKRNTL</sequence>
<evidence type="ECO:0000313" key="2">
    <source>
        <dbReference type="EnsemblMetazoa" id="ENSAATROPP008322"/>
    </source>
</evidence>
<reference evidence="2" key="1">
    <citation type="submission" date="2024-04" db="UniProtKB">
        <authorList>
            <consortium name="EnsemblMetazoa"/>
        </authorList>
    </citation>
    <scope>IDENTIFICATION</scope>
    <source>
        <strain evidence="2">EBRO</strain>
    </source>
</reference>
<feature type="compositionally biased region" description="Basic and acidic residues" evidence="1">
    <location>
        <begin position="7"/>
        <end position="23"/>
    </location>
</feature>
<dbReference type="EnsemblMetazoa" id="ENSAATROPT009203">
    <property type="protein sequence ID" value="ENSAATROPP008322"/>
    <property type="gene ID" value="ENSAATROPG007497"/>
</dbReference>
<organism evidence="2 3">
    <name type="scientific">Anopheles atroparvus</name>
    <name type="common">European mosquito</name>
    <dbReference type="NCBI Taxonomy" id="41427"/>
    <lineage>
        <taxon>Eukaryota</taxon>
        <taxon>Metazoa</taxon>
        <taxon>Ecdysozoa</taxon>
        <taxon>Arthropoda</taxon>
        <taxon>Hexapoda</taxon>
        <taxon>Insecta</taxon>
        <taxon>Pterygota</taxon>
        <taxon>Neoptera</taxon>
        <taxon>Endopterygota</taxon>
        <taxon>Diptera</taxon>
        <taxon>Nematocera</taxon>
        <taxon>Culicoidea</taxon>
        <taxon>Culicidae</taxon>
        <taxon>Anophelinae</taxon>
        <taxon>Anopheles</taxon>
    </lineage>
</organism>
<dbReference type="AlphaFoldDB" id="A0AAG5DAP7"/>
<evidence type="ECO:0000256" key="1">
    <source>
        <dbReference type="SAM" id="MobiDB-lite"/>
    </source>
</evidence>
<feature type="compositionally biased region" description="Basic residues" evidence="1">
    <location>
        <begin position="58"/>
        <end position="80"/>
    </location>
</feature>